<organism evidence="1">
    <name type="scientific">marine sediment metagenome</name>
    <dbReference type="NCBI Taxonomy" id="412755"/>
    <lineage>
        <taxon>unclassified sequences</taxon>
        <taxon>metagenomes</taxon>
        <taxon>ecological metagenomes</taxon>
    </lineage>
</organism>
<dbReference type="InterPro" id="IPR006626">
    <property type="entry name" value="PbH1"/>
</dbReference>
<evidence type="ECO:0000313" key="1">
    <source>
        <dbReference type="EMBL" id="GAI75633.1"/>
    </source>
</evidence>
<sequence>KDPYVPIGSIKLLVLNVDTSINYQTIQAAIDDATAGDTINVAAGTYDEQVVIGKSLTLQGTGDDTVIQPSGAEVLTTVKPAPWITWGGTPLPDKPMAAIVFVDAPNGFVVVKDLKIDGTQILTVPVDIPAVQWVAGLAYLETSGSVERLTVIGNPNIGCRAAGIWASAMVTSSQVAVTQCDVIGYNRAGIYALGAQLIADYNYNEINGPGESYEGSQVPNGIFFLRGAKGSASYNTVTDLSYTGGQYRSTGIGTYNAGLDITFTYNDISFVQNAFALSNGTSGTIVEYNDIFNNHTGVRLESGATNSVIRYNDIHDNDFAIRCESAAVVAYMAGMGPGNVAHYNNFVSNPGLAWENEEGSPKATFTYEGAVCNLHETNKLDATYN</sequence>
<comment type="caution">
    <text evidence="1">The sequence shown here is derived from an EMBL/GenBank/DDBJ whole genome shotgun (WGS) entry which is preliminary data.</text>
</comment>
<proteinExistence type="predicted"/>
<dbReference type="InterPro" id="IPR012334">
    <property type="entry name" value="Pectin_lyas_fold"/>
</dbReference>
<gene>
    <name evidence="1" type="ORF">S12H4_16044</name>
</gene>
<protein>
    <submittedName>
        <fullName evidence="1">Uncharacterized protein</fullName>
    </submittedName>
</protein>
<feature type="non-terminal residue" evidence="1">
    <location>
        <position position="385"/>
    </location>
</feature>
<name>X1R539_9ZZZZ</name>
<dbReference type="Gene3D" id="2.160.20.10">
    <property type="entry name" value="Single-stranded right-handed beta-helix, Pectin lyase-like"/>
    <property type="match status" value="1"/>
</dbReference>
<dbReference type="AlphaFoldDB" id="X1R539"/>
<accession>X1R539</accession>
<dbReference type="SUPFAM" id="SSF51126">
    <property type="entry name" value="Pectin lyase-like"/>
    <property type="match status" value="1"/>
</dbReference>
<feature type="non-terminal residue" evidence="1">
    <location>
        <position position="1"/>
    </location>
</feature>
<reference evidence="1" key="1">
    <citation type="journal article" date="2014" name="Front. Microbiol.">
        <title>High frequency of phylogenetically diverse reductive dehalogenase-homologous genes in deep subseafloor sedimentary metagenomes.</title>
        <authorList>
            <person name="Kawai M."/>
            <person name="Futagami T."/>
            <person name="Toyoda A."/>
            <person name="Takaki Y."/>
            <person name="Nishi S."/>
            <person name="Hori S."/>
            <person name="Arai W."/>
            <person name="Tsubouchi T."/>
            <person name="Morono Y."/>
            <person name="Uchiyama I."/>
            <person name="Ito T."/>
            <person name="Fujiyama A."/>
            <person name="Inagaki F."/>
            <person name="Takami H."/>
        </authorList>
    </citation>
    <scope>NUCLEOTIDE SEQUENCE</scope>
    <source>
        <strain evidence="1">Expedition CK06-06</strain>
    </source>
</reference>
<dbReference type="InterPro" id="IPR011050">
    <property type="entry name" value="Pectin_lyase_fold/virulence"/>
</dbReference>
<dbReference type="EMBL" id="BARW01007743">
    <property type="protein sequence ID" value="GAI75633.1"/>
    <property type="molecule type" value="Genomic_DNA"/>
</dbReference>
<dbReference type="SMART" id="SM00710">
    <property type="entry name" value="PbH1"/>
    <property type="match status" value="5"/>
</dbReference>